<dbReference type="GO" id="GO:0051539">
    <property type="term" value="F:4 iron, 4 sulfur cluster binding"/>
    <property type="evidence" value="ECO:0007669"/>
    <property type="project" value="UniProtKB-UniRule"/>
</dbReference>
<dbReference type="GO" id="GO:0046872">
    <property type="term" value="F:metal ion binding"/>
    <property type="evidence" value="ECO:0007669"/>
    <property type="project" value="UniProtKB-KW"/>
</dbReference>
<evidence type="ECO:0000256" key="6">
    <source>
        <dbReference type="ARBA" id="ARBA00022723"/>
    </source>
</evidence>
<comment type="catalytic activity">
    <reaction evidence="10">
        <text>L-aspartate(89)-[ribosomal protein uS12]-hydrogen + (sulfur carrier)-SH + AH2 + 2 S-adenosyl-L-methionine = 3-methylsulfanyl-L-aspartate(89)-[ribosomal protein uS12]-hydrogen + (sulfur carrier)-H + 5'-deoxyadenosine + L-methionine + A + S-adenosyl-L-homocysteine + 2 H(+)</text>
        <dbReference type="Rhea" id="RHEA:37087"/>
        <dbReference type="Rhea" id="RHEA-COMP:10460"/>
        <dbReference type="Rhea" id="RHEA-COMP:10461"/>
        <dbReference type="Rhea" id="RHEA-COMP:14737"/>
        <dbReference type="Rhea" id="RHEA-COMP:14739"/>
        <dbReference type="ChEBI" id="CHEBI:13193"/>
        <dbReference type="ChEBI" id="CHEBI:15378"/>
        <dbReference type="ChEBI" id="CHEBI:17319"/>
        <dbReference type="ChEBI" id="CHEBI:17499"/>
        <dbReference type="ChEBI" id="CHEBI:29917"/>
        <dbReference type="ChEBI" id="CHEBI:29961"/>
        <dbReference type="ChEBI" id="CHEBI:57844"/>
        <dbReference type="ChEBI" id="CHEBI:57856"/>
        <dbReference type="ChEBI" id="CHEBI:59789"/>
        <dbReference type="ChEBI" id="CHEBI:64428"/>
        <dbReference type="ChEBI" id="CHEBI:73599"/>
        <dbReference type="EC" id="2.8.4.4"/>
    </reaction>
</comment>
<dbReference type="InterPro" id="IPR006638">
    <property type="entry name" value="Elp3/MiaA/NifB-like_rSAM"/>
</dbReference>
<feature type="domain" description="MTTase N-terminal" evidence="12">
    <location>
        <begin position="3"/>
        <end position="119"/>
    </location>
</feature>
<evidence type="ECO:0000259" key="11">
    <source>
        <dbReference type="PROSITE" id="PS50926"/>
    </source>
</evidence>
<dbReference type="EMBL" id="FPIP01000003">
    <property type="protein sequence ID" value="SFW29189.1"/>
    <property type="molecule type" value="Genomic_DNA"/>
</dbReference>
<evidence type="ECO:0000256" key="7">
    <source>
        <dbReference type="ARBA" id="ARBA00023004"/>
    </source>
</evidence>
<protein>
    <recommendedName>
        <fullName evidence="10">Ribosomal protein uS12 methylthiotransferase RimO</fullName>
        <shortName evidence="10">uS12 MTTase</shortName>
        <shortName evidence="10">uS12 methylthiotransferase</shortName>
        <ecNumber evidence="10">2.8.4.4</ecNumber>
    </recommendedName>
    <alternativeName>
        <fullName evidence="10">Ribosomal protein uS12 (aspartate-C(3))-methylthiotransferase</fullName>
    </alternativeName>
    <alternativeName>
        <fullName evidence="10">Ribosome maturation factor RimO</fullName>
    </alternativeName>
</protein>
<dbReference type="Pfam" id="PF18693">
    <property type="entry name" value="TRAM_2"/>
    <property type="match status" value="1"/>
</dbReference>
<dbReference type="InterPro" id="IPR038135">
    <property type="entry name" value="Methylthiotransferase_N_sf"/>
</dbReference>
<dbReference type="GO" id="GO:0005829">
    <property type="term" value="C:cytosol"/>
    <property type="evidence" value="ECO:0007669"/>
    <property type="project" value="TreeGrafter"/>
</dbReference>
<dbReference type="Gene3D" id="3.40.50.12160">
    <property type="entry name" value="Methylthiotransferase, N-terminal domain"/>
    <property type="match status" value="1"/>
</dbReference>
<dbReference type="EC" id="2.8.4.4" evidence="10"/>
<keyword evidence="8 10" id="KW-0411">Iron-sulfur</keyword>
<comment type="subcellular location">
    <subcellularLocation>
        <location evidence="10">Cytoplasm</location>
    </subcellularLocation>
</comment>
<dbReference type="GO" id="GO:0035599">
    <property type="term" value="F:aspartic acid methylthiotransferase activity"/>
    <property type="evidence" value="ECO:0007669"/>
    <property type="project" value="TreeGrafter"/>
</dbReference>
<dbReference type="PANTHER" id="PTHR43837:SF1">
    <property type="entry name" value="RIBOSOMAL PROTEIN US12 METHYLTHIOTRANSFERASE RIMO"/>
    <property type="match status" value="1"/>
</dbReference>
<dbReference type="InterPro" id="IPR013848">
    <property type="entry name" value="Methylthiotransferase_N"/>
</dbReference>
<dbReference type="PROSITE" id="PS51449">
    <property type="entry name" value="MTTASE_N"/>
    <property type="match status" value="1"/>
</dbReference>
<evidence type="ECO:0000313" key="14">
    <source>
        <dbReference type="EMBL" id="SFW29189.1"/>
    </source>
</evidence>
<dbReference type="InterPro" id="IPR058240">
    <property type="entry name" value="rSAM_sf"/>
</dbReference>
<evidence type="ECO:0000256" key="5">
    <source>
        <dbReference type="ARBA" id="ARBA00022691"/>
    </source>
</evidence>
<comment type="catalytic activity">
    <reaction evidence="9">
        <text>N(6)-dimethylallyladenosine(37) in tRNA + (sulfur carrier)-SH + AH2 + 2 S-adenosyl-L-methionine = 2-methylsulfanyl-N(6)-dimethylallyladenosine(37) in tRNA + (sulfur carrier)-H + 5'-deoxyadenosine + L-methionine + A + S-adenosyl-L-homocysteine + 2 H(+)</text>
        <dbReference type="Rhea" id="RHEA:37067"/>
        <dbReference type="Rhea" id="RHEA-COMP:10375"/>
        <dbReference type="Rhea" id="RHEA-COMP:10376"/>
        <dbReference type="Rhea" id="RHEA-COMP:14737"/>
        <dbReference type="Rhea" id="RHEA-COMP:14739"/>
        <dbReference type="ChEBI" id="CHEBI:13193"/>
        <dbReference type="ChEBI" id="CHEBI:15378"/>
        <dbReference type="ChEBI" id="CHEBI:17319"/>
        <dbReference type="ChEBI" id="CHEBI:17499"/>
        <dbReference type="ChEBI" id="CHEBI:29917"/>
        <dbReference type="ChEBI" id="CHEBI:57844"/>
        <dbReference type="ChEBI" id="CHEBI:57856"/>
        <dbReference type="ChEBI" id="CHEBI:59789"/>
        <dbReference type="ChEBI" id="CHEBI:64428"/>
        <dbReference type="ChEBI" id="CHEBI:74415"/>
        <dbReference type="ChEBI" id="CHEBI:74417"/>
        <dbReference type="EC" id="2.8.4.3"/>
    </reaction>
</comment>
<dbReference type="Proteomes" id="UP000183461">
    <property type="component" value="Unassembled WGS sequence"/>
</dbReference>
<dbReference type="FunFam" id="3.40.50.12160:FF:000003">
    <property type="entry name" value="CDK5 regulatory subunit-associated protein 1"/>
    <property type="match status" value="1"/>
</dbReference>
<feature type="binding site" evidence="10">
    <location>
        <position position="82"/>
    </location>
    <ligand>
        <name>[4Fe-4S] cluster</name>
        <dbReference type="ChEBI" id="CHEBI:49883"/>
        <label>1</label>
    </ligand>
</feature>
<dbReference type="InterPro" id="IPR012340">
    <property type="entry name" value="NA-bd_OB-fold"/>
</dbReference>
<proteinExistence type="inferred from homology"/>
<keyword evidence="14" id="KW-0689">Ribosomal protein</keyword>
<name>A0A1K1N1Q8_RUMFL</name>
<dbReference type="GO" id="GO:0103039">
    <property type="term" value="F:protein methylthiotransferase activity"/>
    <property type="evidence" value="ECO:0007669"/>
    <property type="project" value="UniProtKB-EC"/>
</dbReference>
<dbReference type="HAMAP" id="MF_01865">
    <property type="entry name" value="MTTase_RimO"/>
    <property type="match status" value="1"/>
</dbReference>
<keyword evidence="4 10" id="KW-0808">Transferase</keyword>
<dbReference type="SUPFAM" id="SSF102114">
    <property type="entry name" value="Radical SAM enzymes"/>
    <property type="match status" value="1"/>
</dbReference>
<feature type="domain" description="TRAM" evidence="11">
    <location>
        <begin position="374"/>
        <end position="442"/>
    </location>
</feature>
<evidence type="ECO:0000256" key="8">
    <source>
        <dbReference type="ARBA" id="ARBA00023014"/>
    </source>
</evidence>
<dbReference type="PROSITE" id="PS50926">
    <property type="entry name" value="TRAM"/>
    <property type="match status" value="1"/>
</dbReference>
<comment type="function">
    <text evidence="1">Catalyzes the methylthiolation of N6-(dimethylallyl)adenosine (i(6)A), leading to the formation of 2-methylthio-N6-(dimethylallyl)adenosine (ms(2)i(6)A) at position 37 in tRNAs that read codons beginning with uridine.</text>
</comment>
<keyword evidence="3 10" id="KW-0963">Cytoplasm</keyword>
<comment type="similarity">
    <text evidence="10">Belongs to the methylthiotransferase family. RimO subfamily.</text>
</comment>
<evidence type="ECO:0000313" key="15">
    <source>
        <dbReference type="Proteomes" id="UP000183461"/>
    </source>
</evidence>
<dbReference type="NCBIfam" id="TIGR01125">
    <property type="entry name" value="30S ribosomal protein S12 methylthiotransferase RimO"/>
    <property type="match status" value="1"/>
</dbReference>
<sequence length="443" mass="49797">MAIKVGMVSLGCSKNLVDSERMLSKLKNHGYKLVTEPGLADVAVVNTCGFIKAAKEEAIDTILELGKLKEEGTLKKIIITGCLVERYKEEAAEQFPEADAVIGIGDTKDIVDILDHVLADERVVHFAPKLDAELCGERIISTLPFFTYLKVAEGCSNCCTYCAIPMIRGKFRSVPMEKLLEEAKFLADNGVTELVVIAQDTALYGKDLYGEPKLAELLTELCKIDGLRWIRTLYCYPERITDELLDVIAREDKIVKYLEIPIQHCNGDILSRMNRWGDTEKLEALFAHIREKVPNVVLRTTLITGFPGETEEQFEELAEFVKRVRFDRLGCFAYSREEGTKAYSFPDQIDEETAAHRADIIMEQQMLISCENNENLMGAELTAVVEGFDKFGECWFGRTPLDAPDIDGKVFFTSDKPLNIGDYVKIRITDTLDYDLIGEVISQ</sequence>
<keyword evidence="2 10" id="KW-0004">4Fe-4S</keyword>
<dbReference type="GO" id="GO:0035597">
    <property type="term" value="F:tRNA-2-methylthio-N(6)-dimethylallyladenosine(37) synthase activity"/>
    <property type="evidence" value="ECO:0007669"/>
    <property type="project" value="UniProtKB-EC"/>
</dbReference>
<dbReference type="GO" id="GO:0005840">
    <property type="term" value="C:ribosome"/>
    <property type="evidence" value="ECO:0007669"/>
    <property type="project" value="UniProtKB-KW"/>
</dbReference>
<feature type="binding site" evidence="10">
    <location>
        <position position="159"/>
    </location>
    <ligand>
        <name>[4Fe-4S] cluster</name>
        <dbReference type="ChEBI" id="CHEBI:49883"/>
        <label>2</label>
        <note>4Fe-4S-S-AdoMet</note>
    </ligand>
</feature>
<reference evidence="14 15" key="1">
    <citation type="submission" date="2016-11" db="EMBL/GenBank/DDBJ databases">
        <authorList>
            <person name="Jaros S."/>
            <person name="Januszkiewicz K."/>
            <person name="Wedrychowicz H."/>
        </authorList>
    </citation>
    <scope>NUCLEOTIDE SEQUENCE [LARGE SCALE GENOMIC DNA]</scope>
    <source>
        <strain evidence="14 15">YL228</strain>
    </source>
</reference>
<keyword evidence="14" id="KW-0687">Ribonucleoprotein</keyword>
<dbReference type="InterPro" id="IPR005839">
    <property type="entry name" value="Methylthiotransferase"/>
</dbReference>
<evidence type="ECO:0000259" key="13">
    <source>
        <dbReference type="PROSITE" id="PS51918"/>
    </source>
</evidence>
<dbReference type="CDD" id="cd01335">
    <property type="entry name" value="Radical_SAM"/>
    <property type="match status" value="1"/>
</dbReference>
<accession>A0A1K1N1Q8</accession>
<gene>
    <name evidence="10" type="primary">rimO</name>
    <name evidence="14" type="ORF">SAMN02910280_1603</name>
</gene>
<feature type="binding site" evidence="10">
    <location>
        <position position="12"/>
    </location>
    <ligand>
        <name>[4Fe-4S] cluster</name>
        <dbReference type="ChEBI" id="CHEBI:49883"/>
        <label>1</label>
    </ligand>
</feature>
<dbReference type="PANTHER" id="PTHR43837">
    <property type="entry name" value="RIBOSOMAL PROTEIN S12 METHYLTHIOTRANSFERASE RIMO"/>
    <property type="match status" value="1"/>
</dbReference>
<dbReference type="Gene3D" id="3.80.30.20">
    <property type="entry name" value="tm_1862 like domain"/>
    <property type="match status" value="1"/>
</dbReference>
<evidence type="ECO:0000256" key="1">
    <source>
        <dbReference type="ARBA" id="ARBA00003234"/>
    </source>
</evidence>
<dbReference type="RefSeq" id="WP_072299917.1">
    <property type="nucleotide sequence ID" value="NZ_FPIP01000003.1"/>
</dbReference>
<evidence type="ECO:0000256" key="2">
    <source>
        <dbReference type="ARBA" id="ARBA00022485"/>
    </source>
</evidence>
<dbReference type="AlphaFoldDB" id="A0A1K1N1Q8"/>
<keyword evidence="5 10" id="KW-0949">S-adenosyl-L-methionine</keyword>
<evidence type="ECO:0000256" key="10">
    <source>
        <dbReference type="HAMAP-Rule" id="MF_01865"/>
    </source>
</evidence>
<dbReference type="Pfam" id="PF00919">
    <property type="entry name" value="UPF0004"/>
    <property type="match status" value="1"/>
</dbReference>
<comment type="function">
    <text evidence="10">Catalyzes the methylthiolation of an aspartic acid residue of ribosomal protein uS12.</text>
</comment>
<comment type="cofactor">
    <cofactor evidence="10">
        <name>[4Fe-4S] cluster</name>
        <dbReference type="ChEBI" id="CHEBI:49883"/>
    </cofactor>
    <text evidence="10">Binds 2 [4Fe-4S] clusters. One cluster is coordinated with 3 cysteines and an exchangeable S-adenosyl-L-methionine.</text>
</comment>
<organism evidence="14 15">
    <name type="scientific">Ruminococcus flavefaciens</name>
    <dbReference type="NCBI Taxonomy" id="1265"/>
    <lineage>
        <taxon>Bacteria</taxon>
        <taxon>Bacillati</taxon>
        <taxon>Bacillota</taxon>
        <taxon>Clostridia</taxon>
        <taxon>Eubacteriales</taxon>
        <taxon>Oscillospiraceae</taxon>
        <taxon>Ruminococcus</taxon>
    </lineage>
</organism>
<dbReference type="SFLD" id="SFLDF00274">
    <property type="entry name" value="ribosomal_protein_S12_methylth"/>
    <property type="match status" value="1"/>
</dbReference>
<dbReference type="SFLD" id="SFLDG01082">
    <property type="entry name" value="B12-binding_domain_containing"/>
    <property type="match status" value="1"/>
</dbReference>
<feature type="binding site" evidence="10">
    <location>
        <position position="155"/>
    </location>
    <ligand>
        <name>[4Fe-4S] cluster</name>
        <dbReference type="ChEBI" id="CHEBI:49883"/>
        <label>2</label>
        <note>4Fe-4S-S-AdoMet</note>
    </ligand>
</feature>
<dbReference type="PROSITE" id="PS01278">
    <property type="entry name" value="MTTASE_RADICAL"/>
    <property type="match status" value="1"/>
</dbReference>
<dbReference type="InterPro" id="IPR007197">
    <property type="entry name" value="rSAM"/>
</dbReference>
<dbReference type="PROSITE" id="PS51918">
    <property type="entry name" value="RADICAL_SAM"/>
    <property type="match status" value="1"/>
</dbReference>
<dbReference type="Gene3D" id="2.40.50.140">
    <property type="entry name" value="Nucleic acid-binding proteins"/>
    <property type="match status" value="1"/>
</dbReference>
<feature type="binding site" evidence="10">
    <location>
        <position position="48"/>
    </location>
    <ligand>
        <name>[4Fe-4S] cluster</name>
        <dbReference type="ChEBI" id="CHEBI:49883"/>
        <label>1</label>
    </ligand>
</feature>
<evidence type="ECO:0000256" key="9">
    <source>
        <dbReference type="ARBA" id="ARBA00051425"/>
    </source>
</evidence>
<dbReference type="InterPro" id="IPR005840">
    <property type="entry name" value="Ribosomal_uS12_MeSTrfase_RimO"/>
</dbReference>
<keyword evidence="7 10" id="KW-0408">Iron</keyword>
<evidence type="ECO:0000256" key="3">
    <source>
        <dbReference type="ARBA" id="ARBA00022490"/>
    </source>
</evidence>
<dbReference type="SFLD" id="SFLDG01061">
    <property type="entry name" value="methylthiotransferase"/>
    <property type="match status" value="1"/>
</dbReference>
<dbReference type="InterPro" id="IPR002792">
    <property type="entry name" value="TRAM_dom"/>
</dbReference>
<dbReference type="FunFam" id="3.80.30.20:FF:000001">
    <property type="entry name" value="tRNA-2-methylthio-N(6)-dimethylallyladenosine synthase 2"/>
    <property type="match status" value="1"/>
</dbReference>
<keyword evidence="6 10" id="KW-0479">Metal-binding</keyword>
<feature type="domain" description="Radical SAM core" evidence="13">
    <location>
        <begin position="141"/>
        <end position="371"/>
    </location>
</feature>
<evidence type="ECO:0000259" key="12">
    <source>
        <dbReference type="PROSITE" id="PS51449"/>
    </source>
</evidence>
<dbReference type="InterPro" id="IPR020612">
    <property type="entry name" value="Methylthiotransferase_CS"/>
</dbReference>
<dbReference type="Pfam" id="PF04055">
    <property type="entry name" value="Radical_SAM"/>
    <property type="match status" value="1"/>
</dbReference>
<evidence type="ECO:0000256" key="4">
    <source>
        <dbReference type="ARBA" id="ARBA00022679"/>
    </source>
</evidence>
<dbReference type="SMART" id="SM00729">
    <property type="entry name" value="Elp3"/>
    <property type="match status" value="1"/>
</dbReference>
<dbReference type="SFLD" id="SFLDS00029">
    <property type="entry name" value="Radical_SAM"/>
    <property type="match status" value="1"/>
</dbReference>
<feature type="binding site" evidence="10">
    <location>
        <position position="162"/>
    </location>
    <ligand>
        <name>[4Fe-4S] cluster</name>
        <dbReference type="ChEBI" id="CHEBI:49883"/>
        <label>2</label>
        <note>4Fe-4S-S-AdoMet</note>
    </ligand>
</feature>
<dbReference type="NCBIfam" id="TIGR00089">
    <property type="entry name" value="MiaB/RimO family radical SAM methylthiotransferase"/>
    <property type="match status" value="1"/>
</dbReference>
<dbReference type="InterPro" id="IPR023404">
    <property type="entry name" value="rSAM_horseshoe"/>
</dbReference>